<keyword evidence="4" id="KW-0378">Hydrolase</keyword>
<evidence type="ECO:0000256" key="7">
    <source>
        <dbReference type="SAM" id="Phobius"/>
    </source>
</evidence>
<feature type="domain" description="Peptidase S54 rhomboid" evidence="8">
    <location>
        <begin position="60"/>
        <end position="199"/>
    </location>
</feature>
<organism evidence="9 10">
    <name type="scientific">Sphingomonas kaistensis</name>
    <dbReference type="NCBI Taxonomy" id="298708"/>
    <lineage>
        <taxon>Bacteria</taxon>
        <taxon>Pseudomonadati</taxon>
        <taxon>Pseudomonadota</taxon>
        <taxon>Alphaproteobacteria</taxon>
        <taxon>Sphingomonadales</taxon>
        <taxon>Sphingomonadaceae</taxon>
        <taxon>Sphingomonas</taxon>
    </lineage>
</organism>
<protein>
    <submittedName>
        <fullName evidence="9">Membrane associated rhomboid family serine protease</fullName>
    </submittedName>
</protein>
<keyword evidence="10" id="KW-1185">Reference proteome</keyword>
<gene>
    <name evidence="9" type="ORF">GGQ97_001820</name>
</gene>
<dbReference type="SUPFAM" id="SSF144091">
    <property type="entry name" value="Rhomboid-like"/>
    <property type="match status" value="1"/>
</dbReference>
<name>A0A7X5Y6I1_9SPHN</name>
<comment type="similarity">
    <text evidence="2">Belongs to the peptidase S54 family.</text>
</comment>
<evidence type="ECO:0000256" key="3">
    <source>
        <dbReference type="ARBA" id="ARBA00022692"/>
    </source>
</evidence>
<evidence type="ECO:0000256" key="1">
    <source>
        <dbReference type="ARBA" id="ARBA00004141"/>
    </source>
</evidence>
<reference evidence="9 10" key="1">
    <citation type="submission" date="2020-03" db="EMBL/GenBank/DDBJ databases">
        <title>Genomic Encyclopedia of Type Strains, Phase IV (KMG-IV): sequencing the most valuable type-strain genomes for metagenomic binning, comparative biology and taxonomic classification.</title>
        <authorList>
            <person name="Goeker M."/>
        </authorList>
    </citation>
    <scope>NUCLEOTIDE SEQUENCE [LARGE SCALE GENOMIC DNA]</scope>
    <source>
        <strain evidence="9 10">DSM 16846</strain>
    </source>
</reference>
<comment type="caution">
    <text evidence="9">The sequence shown here is derived from an EMBL/GenBank/DDBJ whole genome shotgun (WGS) entry which is preliminary data.</text>
</comment>
<dbReference type="RefSeq" id="WP_168068960.1">
    <property type="nucleotide sequence ID" value="NZ_JAATJC010000001.1"/>
</dbReference>
<keyword evidence="9" id="KW-0645">Protease</keyword>
<evidence type="ECO:0000256" key="2">
    <source>
        <dbReference type="ARBA" id="ARBA00009045"/>
    </source>
</evidence>
<feature type="transmembrane region" description="Helical" evidence="7">
    <location>
        <begin position="151"/>
        <end position="173"/>
    </location>
</feature>
<proteinExistence type="inferred from homology"/>
<dbReference type="GO" id="GO:0016020">
    <property type="term" value="C:membrane"/>
    <property type="evidence" value="ECO:0007669"/>
    <property type="project" value="UniProtKB-SubCell"/>
</dbReference>
<feature type="transmembrane region" description="Helical" evidence="7">
    <location>
        <begin position="93"/>
        <end position="112"/>
    </location>
</feature>
<dbReference type="InterPro" id="IPR022764">
    <property type="entry name" value="Peptidase_S54_rhomboid_dom"/>
</dbReference>
<dbReference type="Gene3D" id="1.20.1540.10">
    <property type="entry name" value="Rhomboid-like"/>
    <property type="match status" value="1"/>
</dbReference>
<evidence type="ECO:0000256" key="5">
    <source>
        <dbReference type="ARBA" id="ARBA00022989"/>
    </source>
</evidence>
<evidence type="ECO:0000256" key="6">
    <source>
        <dbReference type="ARBA" id="ARBA00023136"/>
    </source>
</evidence>
<dbReference type="GO" id="GO:0004252">
    <property type="term" value="F:serine-type endopeptidase activity"/>
    <property type="evidence" value="ECO:0007669"/>
    <property type="project" value="InterPro"/>
</dbReference>
<evidence type="ECO:0000259" key="8">
    <source>
        <dbReference type="Pfam" id="PF01694"/>
    </source>
</evidence>
<feature type="transmembrane region" description="Helical" evidence="7">
    <location>
        <begin position="179"/>
        <end position="197"/>
    </location>
</feature>
<dbReference type="PANTHER" id="PTHR43731:SF14">
    <property type="entry name" value="PRESENILIN-ASSOCIATED RHOMBOID-LIKE PROTEIN, MITOCHONDRIAL"/>
    <property type="match status" value="1"/>
</dbReference>
<dbReference type="GO" id="GO:0006508">
    <property type="term" value="P:proteolysis"/>
    <property type="evidence" value="ECO:0007669"/>
    <property type="project" value="UniProtKB-KW"/>
</dbReference>
<keyword evidence="5 7" id="KW-1133">Transmembrane helix</keyword>
<dbReference type="EMBL" id="JAATJC010000001">
    <property type="protein sequence ID" value="NJC06027.1"/>
    <property type="molecule type" value="Genomic_DNA"/>
</dbReference>
<accession>A0A7X5Y6I1</accession>
<evidence type="ECO:0000313" key="9">
    <source>
        <dbReference type="EMBL" id="NJC06027.1"/>
    </source>
</evidence>
<sequence>MAGITRTATFWIAVLTALVSIFTGLGTLGVHAPLTLGFVPARVTGLGFPFTSVPVFLTPLTATLVHGGALHLGFNLLMLVWCGLAVERVLGRGALIFLYVVGAYVAMAAQWASDPNGVGPVIGASGAISGLIGAYALSFGRPRLVSKNIKLNRWIHIAWLAAAWSVLQVIVGWSAGQQGMLLATPAHIGGFLAGLLLQRPLLLWRYRRA</sequence>
<keyword evidence="3 7" id="KW-0812">Transmembrane</keyword>
<keyword evidence="6 7" id="KW-0472">Membrane</keyword>
<feature type="transmembrane region" description="Helical" evidence="7">
    <location>
        <begin position="61"/>
        <end position="86"/>
    </location>
</feature>
<evidence type="ECO:0000256" key="4">
    <source>
        <dbReference type="ARBA" id="ARBA00022801"/>
    </source>
</evidence>
<dbReference type="Pfam" id="PF01694">
    <property type="entry name" value="Rhomboid"/>
    <property type="match status" value="1"/>
</dbReference>
<dbReference type="InterPro" id="IPR035952">
    <property type="entry name" value="Rhomboid-like_sf"/>
</dbReference>
<comment type="subcellular location">
    <subcellularLocation>
        <location evidence="1">Membrane</location>
        <topology evidence="1">Multi-pass membrane protein</topology>
    </subcellularLocation>
</comment>
<dbReference type="Proteomes" id="UP000558192">
    <property type="component" value="Unassembled WGS sequence"/>
</dbReference>
<dbReference type="InterPro" id="IPR050925">
    <property type="entry name" value="Rhomboid_protease_S54"/>
</dbReference>
<feature type="transmembrane region" description="Helical" evidence="7">
    <location>
        <begin position="118"/>
        <end position="139"/>
    </location>
</feature>
<dbReference type="PANTHER" id="PTHR43731">
    <property type="entry name" value="RHOMBOID PROTEASE"/>
    <property type="match status" value="1"/>
</dbReference>
<evidence type="ECO:0000313" key="10">
    <source>
        <dbReference type="Proteomes" id="UP000558192"/>
    </source>
</evidence>
<dbReference type="AlphaFoldDB" id="A0A7X5Y6I1"/>